<evidence type="ECO:0000313" key="1">
    <source>
        <dbReference type="EMBL" id="GBN90035.1"/>
    </source>
</evidence>
<accession>A0A4Y2SSV1</accession>
<sequence>MTSVSPIGKKPITTYPKNVKFHNCDSPRNTRSNIQLYPLLTSAIESVCQMAVEFIVATGEKVSSMQSDIAILMFKSGTDMKQKSQRKRIRGLTPQFHQRPHSPSKGTSHIDIRRRFKRNSKVAAMLAVLCWMSILRTTIDWGRSGLVARSRPRDQWVAGPKPDSIEDLPCMRPVAR</sequence>
<dbReference type="Proteomes" id="UP000499080">
    <property type="component" value="Unassembled WGS sequence"/>
</dbReference>
<gene>
    <name evidence="1" type="ORF">AVEN_66921_1</name>
</gene>
<comment type="caution">
    <text evidence="1">The sequence shown here is derived from an EMBL/GenBank/DDBJ whole genome shotgun (WGS) entry which is preliminary data.</text>
</comment>
<proteinExistence type="predicted"/>
<dbReference type="AlphaFoldDB" id="A0A4Y2SSV1"/>
<name>A0A4Y2SSV1_ARAVE</name>
<protein>
    <submittedName>
        <fullName evidence="1">Uncharacterized protein</fullName>
    </submittedName>
</protein>
<organism evidence="1 2">
    <name type="scientific">Araneus ventricosus</name>
    <name type="common">Orbweaver spider</name>
    <name type="synonym">Epeira ventricosa</name>
    <dbReference type="NCBI Taxonomy" id="182803"/>
    <lineage>
        <taxon>Eukaryota</taxon>
        <taxon>Metazoa</taxon>
        <taxon>Ecdysozoa</taxon>
        <taxon>Arthropoda</taxon>
        <taxon>Chelicerata</taxon>
        <taxon>Arachnida</taxon>
        <taxon>Araneae</taxon>
        <taxon>Araneomorphae</taxon>
        <taxon>Entelegynae</taxon>
        <taxon>Araneoidea</taxon>
        <taxon>Araneidae</taxon>
        <taxon>Araneus</taxon>
    </lineage>
</organism>
<evidence type="ECO:0000313" key="2">
    <source>
        <dbReference type="Proteomes" id="UP000499080"/>
    </source>
</evidence>
<reference evidence="1 2" key="1">
    <citation type="journal article" date="2019" name="Sci. Rep.">
        <title>Orb-weaving spider Araneus ventricosus genome elucidates the spidroin gene catalogue.</title>
        <authorList>
            <person name="Kono N."/>
            <person name="Nakamura H."/>
            <person name="Ohtoshi R."/>
            <person name="Moran D.A.P."/>
            <person name="Shinohara A."/>
            <person name="Yoshida Y."/>
            <person name="Fujiwara M."/>
            <person name="Mori M."/>
            <person name="Tomita M."/>
            <person name="Arakawa K."/>
        </authorList>
    </citation>
    <scope>NUCLEOTIDE SEQUENCE [LARGE SCALE GENOMIC DNA]</scope>
</reference>
<dbReference type="EMBL" id="BGPR01023114">
    <property type="protein sequence ID" value="GBN90035.1"/>
    <property type="molecule type" value="Genomic_DNA"/>
</dbReference>
<keyword evidence="2" id="KW-1185">Reference proteome</keyword>